<protein>
    <submittedName>
        <fullName evidence="7">N-acetylglucosamine-6-phosphate deacetylase</fullName>
    </submittedName>
</protein>
<evidence type="ECO:0000256" key="3">
    <source>
        <dbReference type="ARBA" id="ARBA00022801"/>
    </source>
</evidence>
<keyword evidence="2" id="KW-0479">Metal-binding</keyword>
<feature type="domain" description="Amidohydrolase-related" evidence="6">
    <location>
        <begin position="58"/>
        <end position="385"/>
    </location>
</feature>
<evidence type="ECO:0000256" key="2">
    <source>
        <dbReference type="ARBA" id="ARBA00022723"/>
    </source>
</evidence>
<dbReference type="Gene3D" id="3.20.20.140">
    <property type="entry name" value="Metal-dependent hydrolases"/>
    <property type="match status" value="1"/>
</dbReference>
<evidence type="ECO:0000259" key="6">
    <source>
        <dbReference type="Pfam" id="PF01979"/>
    </source>
</evidence>
<evidence type="ECO:0000256" key="1">
    <source>
        <dbReference type="ARBA" id="ARBA00010716"/>
    </source>
</evidence>
<proteinExistence type="inferred from homology"/>
<evidence type="ECO:0000313" key="7">
    <source>
        <dbReference type="EMBL" id="KPH70960.1"/>
    </source>
</evidence>
<name>A0ABR5MFI2_9BACI</name>
<organism evidence="7 8">
    <name type="scientific">Oceanobacillus caeni</name>
    <dbReference type="NCBI Taxonomy" id="405946"/>
    <lineage>
        <taxon>Bacteria</taxon>
        <taxon>Bacillati</taxon>
        <taxon>Bacillota</taxon>
        <taxon>Bacilli</taxon>
        <taxon>Bacillales</taxon>
        <taxon>Bacillaceae</taxon>
        <taxon>Oceanobacillus</taxon>
    </lineage>
</organism>
<comment type="caution">
    <text evidence="7">The sequence shown here is derived from an EMBL/GenBank/DDBJ whole genome shotgun (WGS) entry which is preliminary data.</text>
</comment>
<dbReference type="SUPFAM" id="SSF51556">
    <property type="entry name" value="Metallo-dependent hydrolases"/>
    <property type="match status" value="1"/>
</dbReference>
<dbReference type="SUPFAM" id="SSF51338">
    <property type="entry name" value="Composite domain of metallo-dependent hydrolases"/>
    <property type="match status" value="1"/>
</dbReference>
<sequence>MNTSIYIKNIHILLEDEELSNGGILIENDKIKKIFRENEQPNHLPENVEILNGANLTAIPGFIDGHIHGANGADTMDATEEALDAMAYLLPKEGTTSFLATTITQSPENIEKALKNVAKYKNKAKHAEMIGVHLEGPFVEKSKAGAQPIEYIMEPNLNQFLKWQELSGNNIRTITMAPEHDVDGTFIGYLNKNGINVSAGHTDVGFEGIKKAVGEGVSQLTHLCNAMNGIHHRDIGAVGAAFQLDDLRAELISDGVHVVKEMLQLIYSNIGSERLILITDAMRAKGLPAGDYELGGQPVKVTEDRAVLEDGTLAGSILKMDKGVQMMLGLDGVTLGDVVQMASVNPAKQIGIYDRKGSIKEGKDADILLVDDALNIQYTICRGDISFMRA</sequence>
<dbReference type="Gene3D" id="2.30.40.10">
    <property type="entry name" value="Urease, subunit C, domain 1"/>
    <property type="match status" value="1"/>
</dbReference>
<dbReference type="InterPro" id="IPR003764">
    <property type="entry name" value="GlcNAc_6-P_deAcase"/>
</dbReference>
<dbReference type="Pfam" id="PF01979">
    <property type="entry name" value="Amidohydro_1"/>
    <property type="match status" value="1"/>
</dbReference>
<dbReference type="PANTHER" id="PTHR11113:SF14">
    <property type="entry name" value="N-ACETYLGLUCOSAMINE-6-PHOSPHATE DEACETYLASE"/>
    <property type="match status" value="1"/>
</dbReference>
<comment type="similarity">
    <text evidence="1 5">Belongs to the metallo-dependent hydrolases superfamily. NagA family.</text>
</comment>
<evidence type="ECO:0000256" key="4">
    <source>
        <dbReference type="ARBA" id="ARBA00023277"/>
    </source>
</evidence>
<dbReference type="PIRSF" id="PIRSF038994">
    <property type="entry name" value="NagA"/>
    <property type="match status" value="1"/>
</dbReference>
<dbReference type="InterPro" id="IPR032466">
    <property type="entry name" value="Metal_Hydrolase"/>
</dbReference>
<dbReference type="InterPro" id="IPR006680">
    <property type="entry name" value="Amidohydro-rel"/>
</dbReference>
<dbReference type="CDD" id="cd00854">
    <property type="entry name" value="NagA"/>
    <property type="match status" value="1"/>
</dbReference>
<accession>A0ABR5MFI2</accession>
<dbReference type="RefSeq" id="WP_060669252.1">
    <property type="nucleotide sequence ID" value="NZ_JARTGE010000060.1"/>
</dbReference>
<keyword evidence="3 5" id="KW-0378">Hydrolase</keyword>
<evidence type="ECO:0000256" key="5">
    <source>
        <dbReference type="PIRNR" id="PIRNR038994"/>
    </source>
</evidence>
<dbReference type="InterPro" id="IPR011059">
    <property type="entry name" value="Metal-dep_hydrolase_composite"/>
</dbReference>
<keyword evidence="8" id="KW-1185">Reference proteome</keyword>
<dbReference type="NCBIfam" id="TIGR00221">
    <property type="entry name" value="nagA"/>
    <property type="match status" value="1"/>
</dbReference>
<dbReference type="Proteomes" id="UP000037854">
    <property type="component" value="Unassembled WGS sequence"/>
</dbReference>
<reference evidence="7 8" key="1">
    <citation type="submission" date="2015-07" db="EMBL/GenBank/DDBJ databases">
        <title>High-quality draft genome sequence of Oceanobacillus caeni HM6, a bacillus isolated from a human feces.</title>
        <authorList>
            <person name="Kumar J."/>
            <person name="Verma M.K."/>
            <person name="Pandey R."/>
            <person name="Bhambi M."/>
            <person name="Chauhan N."/>
        </authorList>
    </citation>
    <scope>NUCLEOTIDE SEQUENCE [LARGE SCALE GENOMIC DNA]</scope>
    <source>
        <strain evidence="7 8">HM6</strain>
    </source>
</reference>
<keyword evidence="4 5" id="KW-0119">Carbohydrate metabolism</keyword>
<dbReference type="EMBL" id="LGTK01000097">
    <property type="protein sequence ID" value="KPH70960.1"/>
    <property type="molecule type" value="Genomic_DNA"/>
</dbReference>
<gene>
    <name evidence="7" type="ORF">AFL42_16445</name>
</gene>
<evidence type="ECO:0000313" key="8">
    <source>
        <dbReference type="Proteomes" id="UP000037854"/>
    </source>
</evidence>
<dbReference type="PANTHER" id="PTHR11113">
    <property type="entry name" value="N-ACETYLGLUCOSAMINE-6-PHOSPHATE DEACETYLASE"/>
    <property type="match status" value="1"/>
</dbReference>